<evidence type="ECO:0000313" key="1">
    <source>
        <dbReference type="EMBL" id="MBS6620695.1"/>
    </source>
</evidence>
<dbReference type="AlphaFoldDB" id="A0A9E1DPD8"/>
<dbReference type="Proteomes" id="UP000811365">
    <property type="component" value="Unassembled WGS sequence"/>
</dbReference>
<name>A0A9E1DPD8_9FIRM</name>
<reference evidence="1" key="1">
    <citation type="submission" date="2021-02" db="EMBL/GenBank/DDBJ databases">
        <title>Infant gut strain persistence is associated with maternal origin, phylogeny, and functional potential including surface adhesion and iron acquisition.</title>
        <authorList>
            <person name="Lou Y.C."/>
        </authorList>
    </citation>
    <scope>NUCLEOTIDE SEQUENCE</scope>
    <source>
        <strain evidence="1">L2_039_000G1_dasL2_039_000G1_maxbin2.maxbin.077</strain>
    </source>
</reference>
<gene>
    <name evidence="1" type="ORF">KH315_00755</name>
</gene>
<sequence>MEQFTNTEELLRRIRENVPEILGGESNPDMEDEVEQIMCVVENAPRVAPEGVRPVAHIAWRKRPKQFVVYDPVPTNECLYDGKPVYTQRVLKLEEYTVPFCSNCDHRLDDCAGSFCPVCGSIIEERRRT</sequence>
<dbReference type="EMBL" id="JAGZYH010000001">
    <property type="protein sequence ID" value="MBS6620695.1"/>
    <property type="molecule type" value="Genomic_DNA"/>
</dbReference>
<proteinExistence type="predicted"/>
<evidence type="ECO:0000313" key="2">
    <source>
        <dbReference type="Proteomes" id="UP000811365"/>
    </source>
</evidence>
<comment type="caution">
    <text evidence="1">The sequence shown here is derived from an EMBL/GenBank/DDBJ whole genome shotgun (WGS) entry which is preliminary data.</text>
</comment>
<organism evidence="1 2">
    <name type="scientific">Faecalibacterium prausnitzii</name>
    <dbReference type="NCBI Taxonomy" id="853"/>
    <lineage>
        <taxon>Bacteria</taxon>
        <taxon>Bacillati</taxon>
        <taxon>Bacillota</taxon>
        <taxon>Clostridia</taxon>
        <taxon>Eubacteriales</taxon>
        <taxon>Oscillospiraceae</taxon>
        <taxon>Faecalibacterium</taxon>
    </lineage>
</organism>
<protein>
    <submittedName>
        <fullName evidence="1">Uncharacterized protein</fullName>
    </submittedName>
</protein>
<accession>A0A9E1DPD8</accession>